<name>A0A6G3WQU4_9ACTN</name>
<dbReference type="EMBL" id="JAAGMN010001564">
    <property type="protein sequence ID" value="NEE07793.1"/>
    <property type="molecule type" value="Genomic_DNA"/>
</dbReference>
<evidence type="ECO:0000313" key="2">
    <source>
        <dbReference type="EMBL" id="NEE07793.1"/>
    </source>
</evidence>
<reference evidence="2" key="1">
    <citation type="submission" date="2020-01" db="EMBL/GenBank/DDBJ databases">
        <title>Insect and environment-associated Actinomycetes.</title>
        <authorList>
            <person name="Currrie C."/>
            <person name="Chevrette M."/>
            <person name="Carlson C."/>
            <person name="Stubbendieck R."/>
            <person name="Wendt-Pienkowski E."/>
        </authorList>
    </citation>
    <scope>NUCLEOTIDE SEQUENCE</scope>
    <source>
        <strain evidence="2">SID7499</strain>
    </source>
</reference>
<accession>A0A6G3WQU4</accession>
<comment type="caution">
    <text evidence="2">The sequence shown here is derived from an EMBL/GenBank/DDBJ whole genome shotgun (WGS) entry which is preliminary data.</text>
</comment>
<sequence>MAYVAGSSAGRNRTRRNGPGSERAGAPERTSLSARARDAVRERIVDRRYPQG</sequence>
<organism evidence="2">
    <name type="scientific">Streptomyces sp. SID7499</name>
    <dbReference type="NCBI Taxonomy" id="2706086"/>
    <lineage>
        <taxon>Bacteria</taxon>
        <taxon>Bacillati</taxon>
        <taxon>Actinomycetota</taxon>
        <taxon>Actinomycetes</taxon>
        <taxon>Kitasatosporales</taxon>
        <taxon>Streptomycetaceae</taxon>
        <taxon>Streptomyces</taxon>
    </lineage>
</organism>
<proteinExistence type="predicted"/>
<evidence type="ECO:0000256" key="1">
    <source>
        <dbReference type="SAM" id="MobiDB-lite"/>
    </source>
</evidence>
<dbReference type="AlphaFoldDB" id="A0A6G3WQU4"/>
<protein>
    <submittedName>
        <fullName evidence="2">GntR family transcriptional regulator</fullName>
    </submittedName>
</protein>
<gene>
    <name evidence="2" type="ORF">G3M58_15195</name>
</gene>
<feature type="compositionally biased region" description="Basic and acidic residues" evidence="1">
    <location>
        <begin position="35"/>
        <end position="52"/>
    </location>
</feature>
<feature type="region of interest" description="Disordered" evidence="1">
    <location>
        <begin position="1"/>
        <end position="52"/>
    </location>
</feature>
<feature type="non-terminal residue" evidence="2">
    <location>
        <position position="52"/>
    </location>
</feature>